<evidence type="ECO:0000256" key="3">
    <source>
        <dbReference type="ARBA" id="ARBA00022771"/>
    </source>
</evidence>
<gene>
    <name evidence="8" type="primary">Dwil\GK18347</name>
    <name evidence="8" type="ORF">Dwil_GK18347</name>
</gene>
<dbReference type="PANTHER" id="PTHR24403:SF67">
    <property type="entry name" value="FI01116P-RELATED"/>
    <property type="match status" value="1"/>
</dbReference>
<dbReference type="PANTHER" id="PTHR24403">
    <property type="entry name" value="ZINC FINGER PROTEIN"/>
    <property type="match status" value="1"/>
</dbReference>
<dbReference type="OrthoDB" id="3561125at2759"/>
<evidence type="ECO:0000256" key="5">
    <source>
        <dbReference type="PROSITE-ProRule" id="PRU00042"/>
    </source>
</evidence>
<dbReference type="PROSITE" id="PS50157">
    <property type="entry name" value="ZINC_FINGER_C2H2_2"/>
    <property type="match status" value="2"/>
</dbReference>
<dbReference type="GO" id="GO:0045944">
    <property type="term" value="P:positive regulation of transcription by RNA polymerase II"/>
    <property type="evidence" value="ECO:0007669"/>
    <property type="project" value="TreeGrafter"/>
</dbReference>
<dbReference type="Gene3D" id="3.30.160.60">
    <property type="entry name" value="Classic Zinc Finger"/>
    <property type="match status" value="2"/>
</dbReference>
<dbReference type="AlphaFoldDB" id="B4NLT6"/>
<feature type="domain" description="C2H2-type" evidence="7">
    <location>
        <begin position="215"/>
        <end position="243"/>
    </location>
</feature>
<evidence type="ECO:0000256" key="6">
    <source>
        <dbReference type="SAM" id="MobiDB-lite"/>
    </source>
</evidence>
<evidence type="ECO:0000256" key="1">
    <source>
        <dbReference type="ARBA" id="ARBA00022723"/>
    </source>
</evidence>
<dbReference type="InterPro" id="IPR050688">
    <property type="entry name" value="Zinc_finger/UBP_domain"/>
</dbReference>
<dbReference type="InParanoid" id="B4NLT6"/>
<dbReference type="SMART" id="SM00355">
    <property type="entry name" value="ZnF_C2H2"/>
    <property type="match status" value="5"/>
</dbReference>
<accession>B4NLT6</accession>
<name>B4NLT6_DROWI</name>
<keyword evidence="2" id="KW-0677">Repeat</keyword>
<dbReference type="FunCoup" id="B4NLT6">
    <property type="interactions" value="16"/>
</dbReference>
<protein>
    <recommendedName>
        <fullName evidence="7">C2H2-type domain-containing protein</fullName>
    </recommendedName>
</protein>
<keyword evidence="3 5" id="KW-0863">Zinc-finger</keyword>
<dbReference type="InterPro" id="IPR013087">
    <property type="entry name" value="Znf_C2H2_type"/>
</dbReference>
<dbReference type="eggNOG" id="KOG1721">
    <property type="taxonomic scope" value="Eukaryota"/>
</dbReference>
<evidence type="ECO:0000259" key="7">
    <source>
        <dbReference type="PROSITE" id="PS50157"/>
    </source>
</evidence>
<dbReference type="GO" id="GO:0005634">
    <property type="term" value="C:nucleus"/>
    <property type="evidence" value="ECO:0007669"/>
    <property type="project" value="TreeGrafter"/>
</dbReference>
<dbReference type="HOGENOM" id="CLU_550160_0_0_1"/>
<evidence type="ECO:0000256" key="4">
    <source>
        <dbReference type="ARBA" id="ARBA00022833"/>
    </source>
</evidence>
<evidence type="ECO:0000313" key="8">
    <source>
        <dbReference type="EMBL" id="EDW85325.2"/>
    </source>
</evidence>
<sequence length="512" mass="60383">MREYKCEVKGCCYRTNRAYNLWRHERSRHRQESERKLHQCMFCLYSTNKATNLKRHVGTRHPQYNMEEATKTSIVSTSSLTRCDFPGCKYTTNRPFDLRRHMSVHCHQEKDNKRFKCSLCLYSSDRKANLHRHVEVRHAWRQLSLSLQEMKRGQVEDYEGEEEEKLEYHTLDDLIEEVELTLSEPDPEPEALSKDMEFEIKQEGANSKEQNQMKFKCNLCRYSSDRKSNLHRHVEVRHAFQRLNRSLIEIKKSPSPKEVYEGEEELEYQSLDDLIEVEVIQSDPEPETEPQNEEFEFDNKTVEIDFVDIEPVQVPEAQPNIKPVIKANTSTVWQLQPLEGNSKDKEVIAINVNGELRWFQSIQPPEGASSELQRAIQMQGHEPKIVQQITENDLHNEEYEVISLNKAEDEEEFQEEYVDEYDQEEREGEQHVYNIEMVDERQETHAPQALTPLATRAKQENFVLRKKNANSNDWTWSTSNAINTNSRSSGRYSNEFVDGEFSDWWDDGVYSN</sequence>
<organism evidence="8 9">
    <name type="scientific">Drosophila willistoni</name>
    <name type="common">Fruit fly</name>
    <dbReference type="NCBI Taxonomy" id="7260"/>
    <lineage>
        <taxon>Eukaryota</taxon>
        <taxon>Metazoa</taxon>
        <taxon>Ecdysozoa</taxon>
        <taxon>Arthropoda</taxon>
        <taxon>Hexapoda</taxon>
        <taxon>Insecta</taxon>
        <taxon>Pterygota</taxon>
        <taxon>Neoptera</taxon>
        <taxon>Endopterygota</taxon>
        <taxon>Diptera</taxon>
        <taxon>Brachycera</taxon>
        <taxon>Muscomorpha</taxon>
        <taxon>Ephydroidea</taxon>
        <taxon>Drosophilidae</taxon>
        <taxon>Drosophila</taxon>
        <taxon>Sophophora</taxon>
    </lineage>
</organism>
<feature type="region of interest" description="Disordered" evidence="6">
    <location>
        <begin position="472"/>
        <end position="495"/>
    </location>
</feature>
<reference evidence="8 9" key="1">
    <citation type="journal article" date="2007" name="Nature">
        <title>Evolution of genes and genomes on the Drosophila phylogeny.</title>
        <authorList>
            <consortium name="Drosophila 12 Genomes Consortium"/>
            <person name="Clark A.G."/>
            <person name="Eisen M.B."/>
            <person name="Smith D.R."/>
            <person name="Bergman C.M."/>
            <person name="Oliver B."/>
            <person name="Markow T.A."/>
            <person name="Kaufman T.C."/>
            <person name="Kellis M."/>
            <person name="Gelbart W."/>
            <person name="Iyer V.N."/>
            <person name="Pollard D.A."/>
            <person name="Sackton T.B."/>
            <person name="Larracuente A.M."/>
            <person name="Singh N.D."/>
            <person name="Abad J.P."/>
            <person name="Abt D.N."/>
            <person name="Adryan B."/>
            <person name="Aguade M."/>
            <person name="Akashi H."/>
            <person name="Anderson W.W."/>
            <person name="Aquadro C.F."/>
            <person name="Ardell D.H."/>
            <person name="Arguello R."/>
            <person name="Artieri C.G."/>
            <person name="Barbash D.A."/>
            <person name="Barker D."/>
            <person name="Barsanti P."/>
            <person name="Batterham P."/>
            <person name="Batzoglou S."/>
            <person name="Begun D."/>
            <person name="Bhutkar A."/>
            <person name="Blanco E."/>
            <person name="Bosak S.A."/>
            <person name="Bradley R.K."/>
            <person name="Brand A.D."/>
            <person name="Brent M.R."/>
            <person name="Brooks A.N."/>
            <person name="Brown R.H."/>
            <person name="Butlin R.K."/>
            <person name="Caggese C."/>
            <person name="Calvi B.R."/>
            <person name="Bernardo de Carvalho A."/>
            <person name="Caspi A."/>
            <person name="Castrezana S."/>
            <person name="Celniker S.E."/>
            <person name="Chang J.L."/>
            <person name="Chapple C."/>
            <person name="Chatterji S."/>
            <person name="Chinwalla A."/>
            <person name="Civetta A."/>
            <person name="Clifton S.W."/>
            <person name="Comeron J.M."/>
            <person name="Costello J.C."/>
            <person name="Coyne J.A."/>
            <person name="Daub J."/>
            <person name="David R.G."/>
            <person name="Delcher A.L."/>
            <person name="Delehaunty K."/>
            <person name="Do C.B."/>
            <person name="Ebling H."/>
            <person name="Edwards K."/>
            <person name="Eickbush T."/>
            <person name="Evans J.D."/>
            <person name="Filipski A."/>
            <person name="Findeiss S."/>
            <person name="Freyhult E."/>
            <person name="Fulton L."/>
            <person name="Fulton R."/>
            <person name="Garcia A.C."/>
            <person name="Gardiner A."/>
            <person name="Garfield D.A."/>
            <person name="Garvin B.E."/>
            <person name="Gibson G."/>
            <person name="Gilbert D."/>
            <person name="Gnerre S."/>
            <person name="Godfrey J."/>
            <person name="Good R."/>
            <person name="Gotea V."/>
            <person name="Gravely B."/>
            <person name="Greenberg A.J."/>
            <person name="Griffiths-Jones S."/>
            <person name="Gross S."/>
            <person name="Guigo R."/>
            <person name="Gustafson E.A."/>
            <person name="Haerty W."/>
            <person name="Hahn M.W."/>
            <person name="Halligan D.L."/>
            <person name="Halpern A.L."/>
            <person name="Halter G.M."/>
            <person name="Han M.V."/>
            <person name="Heger A."/>
            <person name="Hillier L."/>
            <person name="Hinrichs A.S."/>
            <person name="Holmes I."/>
            <person name="Hoskins R.A."/>
            <person name="Hubisz M.J."/>
            <person name="Hultmark D."/>
            <person name="Huntley M.A."/>
            <person name="Jaffe D.B."/>
            <person name="Jagadeeshan S."/>
            <person name="Jeck W.R."/>
            <person name="Johnson J."/>
            <person name="Jones C.D."/>
            <person name="Jordan W.C."/>
            <person name="Karpen G.H."/>
            <person name="Kataoka E."/>
            <person name="Keightley P.D."/>
            <person name="Kheradpour P."/>
            <person name="Kirkness E.F."/>
            <person name="Koerich L.B."/>
            <person name="Kristiansen K."/>
            <person name="Kudrna D."/>
            <person name="Kulathinal R.J."/>
            <person name="Kumar S."/>
            <person name="Kwok R."/>
            <person name="Lander E."/>
            <person name="Langley C.H."/>
            <person name="Lapoint R."/>
            <person name="Lazzaro B.P."/>
            <person name="Lee S.J."/>
            <person name="Levesque L."/>
            <person name="Li R."/>
            <person name="Lin C.F."/>
            <person name="Lin M.F."/>
            <person name="Lindblad-Toh K."/>
            <person name="Llopart A."/>
            <person name="Long M."/>
            <person name="Low L."/>
            <person name="Lozovsky E."/>
            <person name="Lu J."/>
            <person name="Luo M."/>
            <person name="Machado C.A."/>
            <person name="Makalowski W."/>
            <person name="Marzo M."/>
            <person name="Matsuda M."/>
            <person name="Matzkin L."/>
            <person name="McAllister B."/>
            <person name="McBride C.S."/>
            <person name="McKernan B."/>
            <person name="McKernan K."/>
            <person name="Mendez-Lago M."/>
            <person name="Minx P."/>
            <person name="Mollenhauer M.U."/>
            <person name="Montooth K."/>
            <person name="Mount S.M."/>
            <person name="Mu X."/>
            <person name="Myers E."/>
            <person name="Negre B."/>
            <person name="Newfeld S."/>
            <person name="Nielsen R."/>
            <person name="Noor M.A."/>
            <person name="O'Grady P."/>
            <person name="Pachter L."/>
            <person name="Papaceit M."/>
            <person name="Parisi M.J."/>
            <person name="Parisi M."/>
            <person name="Parts L."/>
            <person name="Pedersen J.S."/>
            <person name="Pesole G."/>
            <person name="Phillippy A.M."/>
            <person name="Ponting C.P."/>
            <person name="Pop M."/>
            <person name="Porcelli D."/>
            <person name="Powell J.R."/>
            <person name="Prohaska S."/>
            <person name="Pruitt K."/>
            <person name="Puig M."/>
            <person name="Quesneville H."/>
            <person name="Ram K.R."/>
            <person name="Rand D."/>
            <person name="Rasmussen M.D."/>
            <person name="Reed L.K."/>
            <person name="Reenan R."/>
            <person name="Reily A."/>
            <person name="Remington K.A."/>
            <person name="Rieger T.T."/>
            <person name="Ritchie M.G."/>
            <person name="Robin C."/>
            <person name="Rogers Y.H."/>
            <person name="Rohde C."/>
            <person name="Rozas J."/>
            <person name="Rubenfield M.J."/>
            <person name="Ruiz A."/>
            <person name="Russo S."/>
            <person name="Salzberg S.L."/>
            <person name="Sanchez-Gracia A."/>
            <person name="Saranga D.J."/>
            <person name="Sato H."/>
            <person name="Schaeffer S.W."/>
            <person name="Schatz M.C."/>
            <person name="Schlenke T."/>
            <person name="Schwartz R."/>
            <person name="Segarra C."/>
            <person name="Singh R.S."/>
            <person name="Sirot L."/>
            <person name="Sirota M."/>
            <person name="Sisneros N.B."/>
            <person name="Smith C.D."/>
            <person name="Smith T.F."/>
            <person name="Spieth J."/>
            <person name="Stage D.E."/>
            <person name="Stark A."/>
            <person name="Stephan W."/>
            <person name="Strausberg R.L."/>
            <person name="Strempel S."/>
            <person name="Sturgill D."/>
            <person name="Sutton G."/>
            <person name="Sutton G.G."/>
            <person name="Tao W."/>
            <person name="Teichmann S."/>
            <person name="Tobari Y.N."/>
            <person name="Tomimura Y."/>
            <person name="Tsolas J.M."/>
            <person name="Valente V.L."/>
            <person name="Venter E."/>
            <person name="Venter J.C."/>
            <person name="Vicario S."/>
            <person name="Vieira F.G."/>
            <person name="Vilella A.J."/>
            <person name="Villasante A."/>
            <person name="Walenz B."/>
            <person name="Wang J."/>
            <person name="Wasserman M."/>
            <person name="Watts T."/>
            <person name="Wilson D."/>
            <person name="Wilson R.K."/>
            <person name="Wing R.A."/>
            <person name="Wolfner M.F."/>
            <person name="Wong A."/>
            <person name="Wong G.K."/>
            <person name="Wu C.I."/>
            <person name="Wu G."/>
            <person name="Yamamoto D."/>
            <person name="Yang H.P."/>
            <person name="Yang S.P."/>
            <person name="Yorke J.A."/>
            <person name="Yoshida K."/>
            <person name="Zdobnov E."/>
            <person name="Zhang P."/>
            <person name="Zhang Y."/>
            <person name="Zimin A.V."/>
            <person name="Baldwin J."/>
            <person name="Abdouelleil A."/>
            <person name="Abdulkadir J."/>
            <person name="Abebe A."/>
            <person name="Abera B."/>
            <person name="Abreu J."/>
            <person name="Acer S.C."/>
            <person name="Aftuck L."/>
            <person name="Alexander A."/>
            <person name="An P."/>
            <person name="Anderson E."/>
            <person name="Anderson S."/>
            <person name="Arachi H."/>
            <person name="Azer M."/>
            <person name="Bachantsang P."/>
            <person name="Barry A."/>
            <person name="Bayul T."/>
            <person name="Berlin A."/>
            <person name="Bessette D."/>
            <person name="Bloom T."/>
            <person name="Blye J."/>
            <person name="Boguslavskiy L."/>
            <person name="Bonnet C."/>
            <person name="Boukhgalter B."/>
            <person name="Bourzgui I."/>
            <person name="Brown A."/>
            <person name="Cahill P."/>
            <person name="Channer S."/>
            <person name="Cheshatsang Y."/>
            <person name="Chuda L."/>
            <person name="Citroen M."/>
            <person name="Collymore A."/>
            <person name="Cooke P."/>
            <person name="Costello M."/>
            <person name="D'Aco K."/>
            <person name="Daza R."/>
            <person name="De Haan G."/>
            <person name="DeGray S."/>
            <person name="DeMaso C."/>
            <person name="Dhargay N."/>
            <person name="Dooley K."/>
            <person name="Dooley E."/>
            <person name="Doricent M."/>
            <person name="Dorje P."/>
            <person name="Dorjee K."/>
            <person name="Dupes A."/>
            <person name="Elong R."/>
            <person name="Falk J."/>
            <person name="Farina A."/>
            <person name="Faro S."/>
            <person name="Ferguson D."/>
            <person name="Fisher S."/>
            <person name="Foley C.D."/>
            <person name="Franke A."/>
            <person name="Friedrich D."/>
            <person name="Gadbois L."/>
            <person name="Gearin G."/>
            <person name="Gearin C.R."/>
            <person name="Giannoukos G."/>
            <person name="Goode T."/>
            <person name="Graham J."/>
            <person name="Grandbois E."/>
            <person name="Grewal S."/>
            <person name="Gyaltsen K."/>
            <person name="Hafez N."/>
            <person name="Hagos B."/>
            <person name="Hall J."/>
            <person name="Henson C."/>
            <person name="Hollinger A."/>
            <person name="Honan T."/>
            <person name="Huard M.D."/>
            <person name="Hughes L."/>
            <person name="Hurhula B."/>
            <person name="Husby M.E."/>
            <person name="Kamat A."/>
            <person name="Kanga B."/>
            <person name="Kashin S."/>
            <person name="Khazanovich D."/>
            <person name="Kisner P."/>
            <person name="Lance K."/>
            <person name="Lara M."/>
            <person name="Lee W."/>
            <person name="Lennon N."/>
            <person name="Letendre F."/>
            <person name="LeVine R."/>
            <person name="Lipovsky A."/>
            <person name="Liu X."/>
            <person name="Liu J."/>
            <person name="Liu S."/>
            <person name="Lokyitsang T."/>
            <person name="Lokyitsang Y."/>
            <person name="Lubonja R."/>
            <person name="Lui A."/>
            <person name="MacDonald P."/>
            <person name="Magnisalis V."/>
            <person name="Maru K."/>
            <person name="Matthews C."/>
            <person name="McCusker W."/>
            <person name="McDonough S."/>
            <person name="Mehta T."/>
            <person name="Meldrim J."/>
            <person name="Meneus L."/>
            <person name="Mihai O."/>
            <person name="Mihalev A."/>
            <person name="Mihova T."/>
            <person name="Mittelman R."/>
            <person name="Mlenga V."/>
            <person name="Montmayeur A."/>
            <person name="Mulrain L."/>
            <person name="Navidi A."/>
            <person name="Naylor J."/>
            <person name="Negash T."/>
            <person name="Nguyen T."/>
            <person name="Nguyen N."/>
            <person name="Nicol R."/>
            <person name="Norbu C."/>
            <person name="Norbu N."/>
            <person name="Novod N."/>
            <person name="O'Neill B."/>
            <person name="Osman S."/>
            <person name="Markiewicz E."/>
            <person name="Oyono O.L."/>
            <person name="Patti C."/>
            <person name="Phunkhang P."/>
            <person name="Pierre F."/>
            <person name="Priest M."/>
            <person name="Raghuraman S."/>
            <person name="Rege F."/>
            <person name="Reyes R."/>
            <person name="Rise C."/>
            <person name="Rogov P."/>
            <person name="Ross K."/>
            <person name="Ryan E."/>
            <person name="Settipalli S."/>
            <person name="Shea T."/>
            <person name="Sherpa N."/>
            <person name="Shi L."/>
            <person name="Shih D."/>
            <person name="Sparrow T."/>
            <person name="Spaulding J."/>
            <person name="Stalker J."/>
            <person name="Stange-Thomann N."/>
            <person name="Stavropoulos S."/>
            <person name="Stone C."/>
            <person name="Strader C."/>
            <person name="Tesfaye S."/>
            <person name="Thomson T."/>
            <person name="Thoulutsang Y."/>
            <person name="Thoulutsang D."/>
            <person name="Topham K."/>
            <person name="Topping I."/>
            <person name="Tsamla T."/>
            <person name="Vassiliev H."/>
            <person name="Vo A."/>
            <person name="Wangchuk T."/>
            <person name="Wangdi T."/>
            <person name="Weiand M."/>
            <person name="Wilkinson J."/>
            <person name="Wilson A."/>
            <person name="Yadav S."/>
            <person name="Young G."/>
            <person name="Yu Q."/>
            <person name="Zembek L."/>
            <person name="Zhong D."/>
            <person name="Zimmer A."/>
            <person name="Zwirko Z."/>
            <person name="Jaffe D.B."/>
            <person name="Alvarez P."/>
            <person name="Brockman W."/>
            <person name="Butler J."/>
            <person name="Chin C."/>
            <person name="Gnerre S."/>
            <person name="Grabherr M."/>
            <person name="Kleber M."/>
            <person name="Mauceli E."/>
            <person name="MacCallum I."/>
        </authorList>
    </citation>
    <scope>NUCLEOTIDE SEQUENCE [LARGE SCALE GENOMIC DNA]</scope>
    <source>
        <strain evidence="9">Tucson 14030-0811.24</strain>
    </source>
</reference>
<keyword evidence="4" id="KW-0862">Zinc</keyword>
<keyword evidence="9" id="KW-1185">Reference proteome</keyword>
<feature type="domain" description="C2H2-type" evidence="7">
    <location>
        <begin position="4"/>
        <end position="34"/>
    </location>
</feature>
<dbReference type="Proteomes" id="UP000007798">
    <property type="component" value="Unassembled WGS sequence"/>
</dbReference>
<dbReference type="GO" id="GO:0008270">
    <property type="term" value="F:zinc ion binding"/>
    <property type="evidence" value="ECO:0007669"/>
    <property type="project" value="UniProtKB-KW"/>
</dbReference>
<dbReference type="STRING" id="7260.B4NLT6"/>
<dbReference type="EMBL" id="CH964274">
    <property type="protein sequence ID" value="EDW85325.2"/>
    <property type="molecule type" value="Genomic_DNA"/>
</dbReference>
<feature type="compositionally biased region" description="Polar residues" evidence="6">
    <location>
        <begin position="472"/>
        <end position="492"/>
    </location>
</feature>
<keyword evidence="1" id="KW-0479">Metal-binding</keyword>
<evidence type="ECO:0000313" key="9">
    <source>
        <dbReference type="Proteomes" id="UP000007798"/>
    </source>
</evidence>
<proteinExistence type="predicted"/>
<evidence type="ECO:0000256" key="2">
    <source>
        <dbReference type="ARBA" id="ARBA00022737"/>
    </source>
</evidence>